<organism evidence="5 6">
    <name type="scientific">Anaerosacchariphilus polymeriproducens</name>
    <dbReference type="NCBI Taxonomy" id="1812858"/>
    <lineage>
        <taxon>Bacteria</taxon>
        <taxon>Bacillati</taxon>
        <taxon>Bacillota</taxon>
        <taxon>Clostridia</taxon>
        <taxon>Lachnospirales</taxon>
        <taxon>Lachnospiraceae</taxon>
        <taxon>Anaerosacchariphilus</taxon>
    </lineage>
</organism>
<gene>
    <name evidence="5" type="ORF">DWV06_09035</name>
</gene>
<evidence type="ECO:0000256" key="4">
    <source>
        <dbReference type="ARBA" id="ARBA00022729"/>
    </source>
</evidence>
<dbReference type="Proteomes" id="UP000255036">
    <property type="component" value="Unassembled WGS sequence"/>
</dbReference>
<evidence type="ECO:0000313" key="6">
    <source>
        <dbReference type="Proteomes" id="UP000255036"/>
    </source>
</evidence>
<dbReference type="GO" id="GO:0030313">
    <property type="term" value="C:cell envelope"/>
    <property type="evidence" value="ECO:0007669"/>
    <property type="project" value="UniProtKB-SubCell"/>
</dbReference>
<dbReference type="EMBL" id="QRCT01000023">
    <property type="protein sequence ID" value="RDU23570.1"/>
    <property type="molecule type" value="Genomic_DNA"/>
</dbReference>
<comment type="similarity">
    <text evidence="2">Belongs to the bacterial solute-binding protein 1 family.</text>
</comment>
<keyword evidence="3" id="KW-0813">Transport</keyword>
<dbReference type="RefSeq" id="WP_115481859.1">
    <property type="nucleotide sequence ID" value="NZ_QRCT01000023.1"/>
</dbReference>
<name>A0A371AVR5_9FIRM</name>
<dbReference type="Gene3D" id="3.40.190.10">
    <property type="entry name" value="Periplasmic binding protein-like II"/>
    <property type="match status" value="1"/>
</dbReference>
<dbReference type="OrthoDB" id="41208at2"/>
<dbReference type="InterPro" id="IPR006059">
    <property type="entry name" value="SBP"/>
</dbReference>
<reference evidence="5 6" key="1">
    <citation type="submission" date="2018-07" db="EMBL/GenBank/DDBJ databases">
        <title>Anaerosacharophilus polymeroproducens gen. nov. sp. nov., an anaerobic bacterium isolated from salt field.</title>
        <authorList>
            <person name="Kim W."/>
            <person name="Yang S.-H."/>
            <person name="Oh J."/>
            <person name="Lee J.-H."/>
            <person name="Kwon K.K."/>
        </authorList>
    </citation>
    <scope>NUCLEOTIDE SEQUENCE [LARGE SCALE GENOMIC DNA]</scope>
    <source>
        <strain evidence="5 6">MCWD5</strain>
    </source>
</reference>
<comment type="subcellular location">
    <subcellularLocation>
        <location evidence="1">Cell envelope</location>
    </subcellularLocation>
</comment>
<protein>
    <submittedName>
        <fullName evidence="5">Extracellular solute-binding protein</fullName>
    </submittedName>
</protein>
<keyword evidence="6" id="KW-1185">Reference proteome</keyword>
<dbReference type="SUPFAM" id="SSF53850">
    <property type="entry name" value="Periplasmic binding protein-like II"/>
    <property type="match status" value="1"/>
</dbReference>
<dbReference type="InterPro" id="IPR050490">
    <property type="entry name" value="Bact_solute-bd_prot1"/>
</dbReference>
<dbReference type="AlphaFoldDB" id="A0A371AVR5"/>
<accession>A0A371AVR5</accession>
<sequence>MMARSIKKNLVFAEIIFIGMAAFIFCWKKTKQVKVITFGMFIDNSWDSSDNNSTKVIEHAIKKFEKEHPGVRVKYESGICKNDYSEWLTGCFLKGTEPDVFFISKDDFNALSSKGALLNIDKLINKDRKFKKNAYYNSLLESGQYKKKQYAIPYSCIPLLMCVNKTLLEREGVEIPDNDWTWGDFHQICRKVTKDKDRNGIVDQFGVYNYTWKDAAYSNGALLFNEEGTNNYVSARNVVNAVNFVYKINSLTDGYNVSEKDFEKGNVAFSPMFLSDYRTYKTYPGKVVKYTNFEWTCISMPAGPEGDNISEINTLLAGISARTQEKKLAWEFLKVLIYDKEIQTEVSVYSKGISAIKDIVESEKTYRLLERENQVHVKIQLLTDVMRKGVTIPKFENYDEVFVMMNEGVMAAMNSDKNINVSLITLQAYIKNYMKNGGYNSVNERKLIE</sequence>
<keyword evidence="4" id="KW-0732">Signal</keyword>
<evidence type="ECO:0000256" key="2">
    <source>
        <dbReference type="ARBA" id="ARBA00008520"/>
    </source>
</evidence>
<comment type="caution">
    <text evidence="5">The sequence shown here is derived from an EMBL/GenBank/DDBJ whole genome shotgun (WGS) entry which is preliminary data.</text>
</comment>
<evidence type="ECO:0000256" key="1">
    <source>
        <dbReference type="ARBA" id="ARBA00004196"/>
    </source>
</evidence>
<evidence type="ECO:0000256" key="3">
    <source>
        <dbReference type="ARBA" id="ARBA00022448"/>
    </source>
</evidence>
<dbReference type="PANTHER" id="PTHR43649:SF31">
    <property type="entry name" value="SN-GLYCEROL-3-PHOSPHATE-BINDING PERIPLASMIC PROTEIN UGPB"/>
    <property type="match status" value="1"/>
</dbReference>
<evidence type="ECO:0000313" key="5">
    <source>
        <dbReference type="EMBL" id="RDU23570.1"/>
    </source>
</evidence>
<proteinExistence type="inferred from homology"/>
<dbReference type="Pfam" id="PF01547">
    <property type="entry name" value="SBP_bac_1"/>
    <property type="match status" value="1"/>
</dbReference>
<dbReference type="PANTHER" id="PTHR43649">
    <property type="entry name" value="ARABINOSE-BINDING PROTEIN-RELATED"/>
    <property type="match status" value="1"/>
</dbReference>